<evidence type="ECO:0008006" key="6">
    <source>
        <dbReference type="Google" id="ProtNLM"/>
    </source>
</evidence>
<evidence type="ECO:0000256" key="2">
    <source>
        <dbReference type="ARBA" id="ARBA00009758"/>
    </source>
</evidence>
<sequence length="209" mass="24251">MEEENSEDASYKIPVHVSLNELVNKDKEDESLNLYKKKLLGENYDCPPVRPNDQRICIPVSLKIIVPFDNAKYKEGKDYRSIRDIEHKVHYELTLDQPDTTEIVNDKVVEMKEGTFYCTELSFYVQREIVHGLQCKTHFYRKGIKVPGESVSSVMGSYGPKPDLQVFTSKTTMIPNGWLCHGKYKVINKIIDDDNNNILTIKWYIDVKK</sequence>
<dbReference type="OrthoDB" id="1683373at2759"/>
<dbReference type="GO" id="GO:0007266">
    <property type="term" value="P:Rho protein signal transduction"/>
    <property type="evidence" value="ECO:0007669"/>
    <property type="project" value="InterPro"/>
</dbReference>
<gene>
    <name evidence="4" type="ORF">A3Q56_07767</name>
</gene>
<dbReference type="Gene3D" id="2.70.50.30">
    <property type="entry name" value="Coagulation Factor XIII, subunit A, domain 1"/>
    <property type="match status" value="1"/>
</dbReference>
<dbReference type="Proteomes" id="UP000078046">
    <property type="component" value="Unassembled WGS sequence"/>
</dbReference>
<dbReference type="PANTHER" id="PTHR10980:SF3">
    <property type="entry name" value="LD16419P"/>
    <property type="match status" value="1"/>
</dbReference>
<comment type="similarity">
    <text evidence="2">Belongs to the Rho GDI family.</text>
</comment>
<name>A0A177AR95_9BILA</name>
<dbReference type="GO" id="GO:0016020">
    <property type="term" value="C:membrane"/>
    <property type="evidence" value="ECO:0007669"/>
    <property type="project" value="TreeGrafter"/>
</dbReference>
<comment type="subcellular location">
    <subcellularLocation>
        <location evidence="1">Cytoplasm</location>
    </subcellularLocation>
</comment>
<organism evidence="4 5">
    <name type="scientific">Intoshia linei</name>
    <dbReference type="NCBI Taxonomy" id="1819745"/>
    <lineage>
        <taxon>Eukaryota</taxon>
        <taxon>Metazoa</taxon>
        <taxon>Spiralia</taxon>
        <taxon>Lophotrochozoa</taxon>
        <taxon>Mesozoa</taxon>
        <taxon>Orthonectida</taxon>
        <taxon>Rhopaluridae</taxon>
        <taxon>Intoshia</taxon>
    </lineage>
</organism>
<dbReference type="InterPro" id="IPR000406">
    <property type="entry name" value="Rho_GDI"/>
</dbReference>
<evidence type="ECO:0000313" key="4">
    <source>
        <dbReference type="EMBL" id="OAF64518.1"/>
    </source>
</evidence>
<evidence type="ECO:0000256" key="1">
    <source>
        <dbReference type="ARBA" id="ARBA00004496"/>
    </source>
</evidence>
<dbReference type="SUPFAM" id="SSF81296">
    <property type="entry name" value="E set domains"/>
    <property type="match status" value="1"/>
</dbReference>
<dbReference type="GO" id="GO:0005094">
    <property type="term" value="F:Rho GDP-dissociation inhibitor activity"/>
    <property type="evidence" value="ECO:0007669"/>
    <property type="project" value="InterPro"/>
</dbReference>
<accession>A0A177AR95</accession>
<dbReference type="EMBL" id="LWCA01001778">
    <property type="protein sequence ID" value="OAF64518.1"/>
    <property type="molecule type" value="Genomic_DNA"/>
</dbReference>
<dbReference type="InterPro" id="IPR014756">
    <property type="entry name" value="Ig_E-set"/>
</dbReference>
<evidence type="ECO:0000256" key="3">
    <source>
        <dbReference type="ARBA" id="ARBA00022490"/>
    </source>
</evidence>
<reference evidence="4 5" key="1">
    <citation type="submission" date="2016-04" db="EMBL/GenBank/DDBJ databases">
        <title>The genome of Intoshia linei affirms orthonectids as highly simplified spiralians.</title>
        <authorList>
            <person name="Mikhailov K.V."/>
            <person name="Slusarev G.S."/>
            <person name="Nikitin M.A."/>
            <person name="Logacheva M.D."/>
            <person name="Penin A."/>
            <person name="Aleoshin V."/>
            <person name="Panchin Y.V."/>
        </authorList>
    </citation>
    <scope>NUCLEOTIDE SEQUENCE [LARGE SCALE GENOMIC DNA]</scope>
    <source>
        <strain evidence="4">Intl2013</strain>
        <tissue evidence="4">Whole animal</tissue>
    </source>
</reference>
<comment type="caution">
    <text evidence="4">The sequence shown here is derived from an EMBL/GenBank/DDBJ whole genome shotgun (WGS) entry which is preliminary data.</text>
</comment>
<keyword evidence="5" id="KW-1185">Reference proteome</keyword>
<proteinExistence type="inferred from homology"/>
<keyword evidence="3" id="KW-0963">Cytoplasm</keyword>
<protein>
    <recommendedName>
        <fullName evidence="6">Rho GDP-dissociation inhibitor</fullName>
    </recommendedName>
</protein>
<dbReference type="InterPro" id="IPR024792">
    <property type="entry name" value="RhoGDI_dom_sf"/>
</dbReference>
<dbReference type="GO" id="GO:0005829">
    <property type="term" value="C:cytosol"/>
    <property type="evidence" value="ECO:0007669"/>
    <property type="project" value="TreeGrafter"/>
</dbReference>
<dbReference type="AlphaFoldDB" id="A0A177AR95"/>
<dbReference type="PANTHER" id="PTHR10980">
    <property type="entry name" value="RHO GDP-DISSOCIATION INHIBITOR"/>
    <property type="match status" value="1"/>
</dbReference>
<evidence type="ECO:0000313" key="5">
    <source>
        <dbReference type="Proteomes" id="UP000078046"/>
    </source>
</evidence>
<dbReference type="Pfam" id="PF02115">
    <property type="entry name" value="Rho_GDI"/>
    <property type="match status" value="2"/>
</dbReference>